<dbReference type="GO" id="GO:2001136">
    <property type="term" value="P:negative regulation of endocytic recycling"/>
    <property type="evidence" value="ECO:0007669"/>
    <property type="project" value="TreeGrafter"/>
</dbReference>
<dbReference type="Gene3D" id="1.10.555.10">
    <property type="entry name" value="Rho GTPase activation protein"/>
    <property type="match status" value="1"/>
</dbReference>
<feature type="domain" description="CRAL-TRIO" evidence="1">
    <location>
        <begin position="15"/>
        <end position="114"/>
    </location>
</feature>
<protein>
    <recommendedName>
        <fullName evidence="5">Rho GTPase-activating protein 8</fullName>
    </recommendedName>
</protein>
<sequence>MLLYDVPLCSLISSRYITKTLEQYVSSDYCVIYFHFGLTRSNKPSFGWLVQAYRTLDRNFRKNLKALYIVHPTTGIKILWALFKPFVSSKMSRKVMYIEQLKDLEEYLFLNQLPVPRRVIDFDKLVAEKLKSTANRTGIEKLNADVSFAFAHNSVDAASVMSCAVDDQKDFAPDPQQQFNVSLQFIKMNNGGRTIPIVLEDTVDYLREFGLDTEGIFRRSVSVKRIRDLQEAYNRGEQVDLREYDDPHLAASLLKCFLRELSEPLLTFELYDDVLSTGNLHGREKVSAIKELILTKLPDDNYEILNYLGRFLTEVTEHSAQNKMTATNLAVVFGPSLIWSRHHASLGVMGVINAFTQLLITHYESIFIK</sequence>
<feature type="domain" description="Rho-GAP" evidence="2">
    <location>
        <begin position="181"/>
        <end position="367"/>
    </location>
</feature>
<evidence type="ECO:0008006" key="5">
    <source>
        <dbReference type="Google" id="ProtNLM"/>
    </source>
</evidence>
<evidence type="ECO:0000259" key="2">
    <source>
        <dbReference type="PROSITE" id="PS50238"/>
    </source>
</evidence>
<proteinExistence type="predicted"/>
<dbReference type="PROSITE" id="PS50191">
    <property type="entry name" value="CRAL_TRIO"/>
    <property type="match status" value="1"/>
</dbReference>
<evidence type="ECO:0000259" key="1">
    <source>
        <dbReference type="PROSITE" id="PS50191"/>
    </source>
</evidence>
<comment type="caution">
    <text evidence="3">The sequence shown here is derived from an EMBL/GenBank/DDBJ whole genome shotgun (WGS) entry which is preliminary data.</text>
</comment>
<reference evidence="3" key="1">
    <citation type="submission" date="2024-06" db="EMBL/GenBank/DDBJ databases">
        <authorList>
            <person name="Liu X."/>
            <person name="Lenzi L."/>
            <person name="Haldenby T S."/>
            <person name="Uol C."/>
        </authorList>
    </citation>
    <scope>NUCLEOTIDE SEQUENCE</scope>
</reference>
<dbReference type="InterPro" id="IPR000198">
    <property type="entry name" value="RhoGAP_dom"/>
</dbReference>
<name>A0AAV2T728_CALDB</name>
<dbReference type="SUPFAM" id="SSF52087">
    <property type="entry name" value="CRAL/TRIO domain"/>
    <property type="match status" value="1"/>
</dbReference>
<dbReference type="AlphaFoldDB" id="A0AAV2T728"/>
<dbReference type="Pfam" id="PF13716">
    <property type="entry name" value="CRAL_TRIO_2"/>
    <property type="match status" value="1"/>
</dbReference>
<dbReference type="GO" id="GO:0007264">
    <property type="term" value="P:small GTPase-mediated signal transduction"/>
    <property type="evidence" value="ECO:0007669"/>
    <property type="project" value="TreeGrafter"/>
</dbReference>
<dbReference type="InterPro" id="IPR008936">
    <property type="entry name" value="Rho_GTPase_activation_prot"/>
</dbReference>
<accession>A0AAV2T728</accession>
<evidence type="ECO:0000313" key="4">
    <source>
        <dbReference type="Proteomes" id="UP001497525"/>
    </source>
</evidence>
<dbReference type="GO" id="GO:0005096">
    <property type="term" value="F:GTPase activator activity"/>
    <property type="evidence" value="ECO:0007669"/>
    <property type="project" value="TreeGrafter"/>
</dbReference>
<dbReference type="PROSITE" id="PS50238">
    <property type="entry name" value="RHOGAP"/>
    <property type="match status" value="1"/>
</dbReference>
<dbReference type="CDD" id="cd00170">
    <property type="entry name" value="SEC14"/>
    <property type="match status" value="1"/>
</dbReference>
<gene>
    <name evidence="3" type="ORF">CDAUBV1_LOCUS5072</name>
</gene>
<dbReference type="SUPFAM" id="SSF48350">
    <property type="entry name" value="GTPase activation domain, GAP"/>
    <property type="match status" value="1"/>
</dbReference>
<organism evidence="3 4">
    <name type="scientific">Calicophoron daubneyi</name>
    <name type="common">Rumen fluke</name>
    <name type="synonym">Paramphistomum daubneyi</name>
    <dbReference type="NCBI Taxonomy" id="300641"/>
    <lineage>
        <taxon>Eukaryota</taxon>
        <taxon>Metazoa</taxon>
        <taxon>Spiralia</taxon>
        <taxon>Lophotrochozoa</taxon>
        <taxon>Platyhelminthes</taxon>
        <taxon>Trematoda</taxon>
        <taxon>Digenea</taxon>
        <taxon>Plagiorchiida</taxon>
        <taxon>Pronocephalata</taxon>
        <taxon>Paramphistomoidea</taxon>
        <taxon>Paramphistomidae</taxon>
        <taxon>Calicophoron</taxon>
    </lineage>
</organism>
<dbReference type="PANTHER" id="PTHR45808">
    <property type="entry name" value="RHO GTPASE-ACTIVATING PROTEIN 68F"/>
    <property type="match status" value="1"/>
</dbReference>
<dbReference type="Proteomes" id="UP001497525">
    <property type="component" value="Unassembled WGS sequence"/>
</dbReference>
<dbReference type="InterPro" id="IPR001251">
    <property type="entry name" value="CRAL-TRIO_dom"/>
</dbReference>
<dbReference type="PANTHER" id="PTHR45808:SF2">
    <property type="entry name" value="RHO GTPASE-ACTIVATING PROTEIN 68F"/>
    <property type="match status" value="1"/>
</dbReference>
<dbReference type="Pfam" id="PF00620">
    <property type="entry name" value="RhoGAP"/>
    <property type="match status" value="1"/>
</dbReference>
<dbReference type="GO" id="GO:0005737">
    <property type="term" value="C:cytoplasm"/>
    <property type="evidence" value="ECO:0007669"/>
    <property type="project" value="TreeGrafter"/>
</dbReference>
<dbReference type="Gene3D" id="3.40.525.10">
    <property type="entry name" value="CRAL-TRIO lipid binding domain"/>
    <property type="match status" value="1"/>
</dbReference>
<dbReference type="InterPro" id="IPR036865">
    <property type="entry name" value="CRAL-TRIO_dom_sf"/>
</dbReference>
<dbReference type="SMART" id="SM00324">
    <property type="entry name" value="RhoGAP"/>
    <property type="match status" value="1"/>
</dbReference>
<dbReference type="EMBL" id="CAXLJL010000123">
    <property type="protein sequence ID" value="CAL5132228.1"/>
    <property type="molecule type" value="Genomic_DNA"/>
</dbReference>
<evidence type="ECO:0000313" key="3">
    <source>
        <dbReference type="EMBL" id="CAL5132228.1"/>
    </source>
</evidence>